<evidence type="ECO:0000259" key="1">
    <source>
        <dbReference type="Pfam" id="PF01636"/>
    </source>
</evidence>
<dbReference type="Gene3D" id="3.30.200.20">
    <property type="entry name" value="Phosphorylase Kinase, domain 1"/>
    <property type="match status" value="1"/>
</dbReference>
<keyword evidence="2" id="KW-0808">Transferase</keyword>
<feature type="domain" description="Aminoglycoside phosphotransferase" evidence="1">
    <location>
        <begin position="32"/>
        <end position="262"/>
    </location>
</feature>
<comment type="caution">
    <text evidence="2">The sequence shown here is derived from an EMBL/GenBank/DDBJ whole genome shotgun (WGS) entry which is preliminary data.</text>
</comment>
<dbReference type="PANTHER" id="PTHR21310:SF42">
    <property type="entry name" value="BIFUNCTIONAL AAC_APH"/>
    <property type="match status" value="1"/>
</dbReference>
<keyword evidence="2" id="KW-0418">Kinase</keyword>
<dbReference type="PANTHER" id="PTHR21310">
    <property type="entry name" value="AMINOGLYCOSIDE PHOSPHOTRANSFERASE-RELATED-RELATED"/>
    <property type="match status" value="1"/>
</dbReference>
<gene>
    <name evidence="2" type="ORF">EV188_105267</name>
</gene>
<dbReference type="InterPro" id="IPR051678">
    <property type="entry name" value="AGP_Transferase"/>
</dbReference>
<dbReference type="EMBL" id="SNYO01000005">
    <property type="protein sequence ID" value="TDQ55869.1"/>
    <property type="molecule type" value="Genomic_DNA"/>
</dbReference>
<dbReference type="GO" id="GO:0016301">
    <property type="term" value="F:kinase activity"/>
    <property type="evidence" value="ECO:0007669"/>
    <property type="project" value="UniProtKB-KW"/>
</dbReference>
<keyword evidence="3" id="KW-1185">Reference proteome</keyword>
<dbReference type="Gene3D" id="3.90.1200.10">
    <property type="match status" value="1"/>
</dbReference>
<evidence type="ECO:0000313" key="2">
    <source>
        <dbReference type="EMBL" id="TDQ55869.1"/>
    </source>
</evidence>
<dbReference type="CDD" id="cd05155">
    <property type="entry name" value="APH_ChoK_like_1"/>
    <property type="match status" value="1"/>
</dbReference>
<dbReference type="InterPro" id="IPR002575">
    <property type="entry name" value="Aminoglycoside_PTrfase"/>
</dbReference>
<proteinExistence type="predicted"/>
<dbReference type="SUPFAM" id="SSF56112">
    <property type="entry name" value="Protein kinase-like (PK-like)"/>
    <property type="match status" value="1"/>
</dbReference>
<sequence length="296" mass="31552">MDDALPPSPATIRALIDEQFPHWAGLPLDPAPMEGGSDNLLYRLGDDLVVRVPRHPNPHGTREDHWLRLLGRVLPVPIPVPLVGGTCGPNRLSFWTISRLLPGEDATTAPIPDHHAVARDLAAVVLALRSLPWPGPEPGPENGGRGAPLATRDEEVRNALAALRADPEPGIDLAGAAAVWRDALAAPPHDGAPVWLHGDLLPGNLLVRDGRLSAVIDWGCLAVGDPAVDLLPAWTLLSPAARATFRAALDVDDATWRRGRGWAVSFGLVALPYHRTRTPGLARVAHRAIVTAVSDL</sequence>
<dbReference type="Pfam" id="PF01636">
    <property type="entry name" value="APH"/>
    <property type="match status" value="1"/>
</dbReference>
<dbReference type="Proteomes" id="UP000295705">
    <property type="component" value="Unassembled WGS sequence"/>
</dbReference>
<dbReference type="AlphaFoldDB" id="A0A4R6V9J4"/>
<accession>A0A4R6V9J4</accession>
<dbReference type="RefSeq" id="WP_208114292.1">
    <property type="nucleotide sequence ID" value="NZ_BAABHR010000037.1"/>
</dbReference>
<protein>
    <submittedName>
        <fullName evidence="2">Aminoglycoside phosphotransferase (APT) family kinase protein</fullName>
    </submittedName>
</protein>
<evidence type="ECO:0000313" key="3">
    <source>
        <dbReference type="Proteomes" id="UP000295705"/>
    </source>
</evidence>
<dbReference type="InterPro" id="IPR011009">
    <property type="entry name" value="Kinase-like_dom_sf"/>
</dbReference>
<reference evidence="2 3" key="1">
    <citation type="submission" date="2019-03" db="EMBL/GenBank/DDBJ databases">
        <title>Genomic Encyclopedia of Type Strains, Phase IV (KMG-IV): sequencing the most valuable type-strain genomes for metagenomic binning, comparative biology and taxonomic classification.</title>
        <authorList>
            <person name="Goeker M."/>
        </authorList>
    </citation>
    <scope>NUCLEOTIDE SEQUENCE [LARGE SCALE GENOMIC DNA]</scope>
    <source>
        <strain evidence="2 3">DSM 45775</strain>
    </source>
</reference>
<organism evidence="2 3">
    <name type="scientific">Actinomycetospora succinea</name>
    <dbReference type="NCBI Taxonomy" id="663603"/>
    <lineage>
        <taxon>Bacteria</taxon>
        <taxon>Bacillati</taxon>
        <taxon>Actinomycetota</taxon>
        <taxon>Actinomycetes</taxon>
        <taxon>Pseudonocardiales</taxon>
        <taxon>Pseudonocardiaceae</taxon>
        <taxon>Actinomycetospora</taxon>
    </lineage>
</organism>
<name>A0A4R6V9J4_9PSEU</name>